<evidence type="ECO:0000256" key="3">
    <source>
        <dbReference type="ARBA" id="ARBA00022475"/>
    </source>
</evidence>
<comment type="subcellular location">
    <subcellularLocation>
        <location evidence="1 7">Cell membrane</location>
        <topology evidence="1 7">Multi-pass membrane protein</topology>
    </subcellularLocation>
</comment>
<dbReference type="PROSITE" id="PS50928">
    <property type="entry name" value="ABC_TM1"/>
    <property type="match status" value="1"/>
</dbReference>
<dbReference type="Gene3D" id="1.10.3720.10">
    <property type="entry name" value="MetI-like"/>
    <property type="match status" value="1"/>
</dbReference>
<evidence type="ECO:0000313" key="9">
    <source>
        <dbReference type="EMBL" id="MFC0525112.1"/>
    </source>
</evidence>
<evidence type="ECO:0000313" key="10">
    <source>
        <dbReference type="Proteomes" id="UP001589836"/>
    </source>
</evidence>
<keyword evidence="3" id="KW-1003">Cell membrane</keyword>
<dbReference type="PANTHER" id="PTHR30043:SF1">
    <property type="entry name" value="ABC TRANSPORT SYSTEM PERMEASE PROTEIN P69"/>
    <property type="match status" value="1"/>
</dbReference>
<reference evidence="9 10" key="1">
    <citation type="submission" date="2024-09" db="EMBL/GenBank/DDBJ databases">
        <authorList>
            <person name="Sun Q."/>
            <person name="Mori K."/>
        </authorList>
    </citation>
    <scope>NUCLEOTIDE SEQUENCE [LARGE SCALE GENOMIC DNA]</scope>
    <source>
        <strain evidence="9 10">NCAIM B.02529</strain>
    </source>
</reference>
<comment type="similarity">
    <text evidence="7">Belongs to the binding-protein-dependent transport system permease family.</text>
</comment>
<evidence type="ECO:0000256" key="5">
    <source>
        <dbReference type="ARBA" id="ARBA00022989"/>
    </source>
</evidence>
<name>A0ABV6LRT9_9BACI</name>
<feature type="transmembrane region" description="Helical" evidence="7">
    <location>
        <begin position="86"/>
        <end position="113"/>
    </location>
</feature>
<dbReference type="Proteomes" id="UP001589836">
    <property type="component" value="Unassembled WGS sequence"/>
</dbReference>
<feature type="domain" description="ABC transmembrane type-1" evidence="8">
    <location>
        <begin position="89"/>
        <end position="273"/>
    </location>
</feature>
<dbReference type="InterPro" id="IPR000515">
    <property type="entry name" value="MetI-like"/>
</dbReference>
<comment type="caution">
    <text evidence="9">The sequence shown here is derived from an EMBL/GenBank/DDBJ whole genome shotgun (WGS) entry which is preliminary data.</text>
</comment>
<sequence>MDAKTVKASTNLQYNRSNHIKVRPLSKSTVVLRITLFVLAVLTVVSFATIDYQSIDLLNGIWKTLENFRTLFLQPELHHFSFSGGLYAVLITMGLAFLTTLFGAVIALFFGLLSAENLSNRRVSNCIKSVVAFIRAVPTVLWVLIFAVSAGLGSVAAVIGMTFHSAGYLIKAYSESFEEIDHGVIEALRASGAKWGQIVVQAVLPSTLTYLVSWTFMRFELNFSVAVAMGAAAGAGGIGYDMFMASSFYFDLNEIGAITYYILAFAVLLEVAAIRFKSGLKGN</sequence>
<accession>A0ABV6LRT9</accession>
<keyword evidence="4 7" id="KW-0812">Transmembrane</keyword>
<organism evidence="9 10">
    <name type="scientific">Pontibacillus salicampi</name>
    <dbReference type="NCBI Taxonomy" id="1449801"/>
    <lineage>
        <taxon>Bacteria</taxon>
        <taxon>Bacillati</taxon>
        <taxon>Bacillota</taxon>
        <taxon>Bacilli</taxon>
        <taxon>Bacillales</taxon>
        <taxon>Bacillaceae</taxon>
        <taxon>Pontibacillus</taxon>
    </lineage>
</organism>
<evidence type="ECO:0000256" key="6">
    <source>
        <dbReference type="ARBA" id="ARBA00023136"/>
    </source>
</evidence>
<evidence type="ECO:0000256" key="1">
    <source>
        <dbReference type="ARBA" id="ARBA00004651"/>
    </source>
</evidence>
<keyword evidence="10" id="KW-1185">Reference proteome</keyword>
<gene>
    <name evidence="9" type="ORF">ACFFGV_16145</name>
</gene>
<dbReference type="CDD" id="cd06261">
    <property type="entry name" value="TM_PBP2"/>
    <property type="match status" value="1"/>
</dbReference>
<evidence type="ECO:0000256" key="7">
    <source>
        <dbReference type="RuleBase" id="RU363032"/>
    </source>
</evidence>
<feature type="transmembrane region" description="Helical" evidence="7">
    <location>
        <begin position="223"/>
        <end position="243"/>
    </location>
</feature>
<dbReference type="InterPro" id="IPR035906">
    <property type="entry name" value="MetI-like_sf"/>
</dbReference>
<feature type="transmembrane region" description="Helical" evidence="7">
    <location>
        <begin position="133"/>
        <end position="159"/>
    </location>
</feature>
<dbReference type="EMBL" id="JBHLTP010000013">
    <property type="protein sequence ID" value="MFC0525112.1"/>
    <property type="molecule type" value="Genomic_DNA"/>
</dbReference>
<dbReference type="Pfam" id="PF00528">
    <property type="entry name" value="BPD_transp_1"/>
    <property type="match status" value="1"/>
</dbReference>
<evidence type="ECO:0000256" key="2">
    <source>
        <dbReference type="ARBA" id="ARBA00022448"/>
    </source>
</evidence>
<proteinExistence type="inferred from homology"/>
<protein>
    <submittedName>
        <fullName evidence="9">PhnE/PtxC family ABC transporter permease</fullName>
    </submittedName>
</protein>
<evidence type="ECO:0000259" key="8">
    <source>
        <dbReference type="PROSITE" id="PS50928"/>
    </source>
</evidence>
<feature type="transmembrane region" description="Helical" evidence="7">
    <location>
        <begin position="30"/>
        <end position="50"/>
    </location>
</feature>
<feature type="transmembrane region" description="Helical" evidence="7">
    <location>
        <begin position="198"/>
        <end position="216"/>
    </location>
</feature>
<dbReference type="SUPFAM" id="SSF161098">
    <property type="entry name" value="MetI-like"/>
    <property type="match status" value="1"/>
</dbReference>
<dbReference type="PANTHER" id="PTHR30043">
    <property type="entry name" value="PHOSPHONATES TRANSPORT SYSTEM PERMEASE PROTEIN"/>
    <property type="match status" value="1"/>
</dbReference>
<feature type="transmembrane region" description="Helical" evidence="7">
    <location>
        <begin position="255"/>
        <end position="274"/>
    </location>
</feature>
<keyword evidence="6 7" id="KW-0472">Membrane</keyword>
<keyword evidence="2 7" id="KW-0813">Transport</keyword>
<keyword evidence="5 7" id="KW-1133">Transmembrane helix</keyword>
<dbReference type="RefSeq" id="WP_377349940.1">
    <property type="nucleotide sequence ID" value="NZ_JBHLTP010000013.1"/>
</dbReference>
<evidence type="ECO:0000256" key="4">
    <source>
        <dbReference type="ARBA" id="ARBA00022692"/>
    </source>
</evidence>